<feature type="region of interest" description="Disordered" evidence="1">
    <location>
        <begin position="74"/>
        <end position="96"/>
    </location>
</feature>
<dbReference type="InterPro" id="IPR020285">
    <property type="entry name" value="Gp17"/>
</dbReference>
<sequence>MNNKESKVGDLRVWWIPQVPMKAFRVPVKDTEQAKLILNTLAQYDLFQWRNNIKPDFSNTGGLEVYVASIDGENTPGWEEWENEEGEDINDEDMLV</sequence>
<comment type="caution">
    <text evidence="2">The sequence shown here is derived from an EMBL/GenBank/DDBJ whole genome shotgun (WGS) entry which is preliminary data.</text>
</comment>
<organism evidence="2">
    <name type="scientific">marine sediment metagenome</name>
    <dbReference type="NCBI Taxonomy" id="412755"/>
    <lineage>
        <taxon>unclassified sequences</taxon>
        <taxon>metagenomes</taxon>
        <taxon>ecological metagenomes</taxon>
    </lineage>
</organism>
<protein>
    <submittedName>
        <fullName evidence="2">Uncharacterized protein</fullName>
    </submittedName>
</protein>
<gene>
    <name evidence="2" type="ORF">LCGC14_1064490</name>
</gene>
<feature type="compositionally biased region" description="Acidic residues" evidence="1">
    <location>
        <begin position="79"/>
        <end position="96"/>
    </location>
</feature>
<evidence type="ECO:0000256" key="1">
    <source>
        <dbReference type="SAM" id="MobiDB-lite"/>
    </source>
</evidence>
<dbReference type="Pfam" id="PF17420">
    <property type="entry name" value="GP17"/>
    <property type="match status" value="1"/>
</dbReference>
<accession>A0A0F9Q318</accession>
<dbReference type="AlphaFoldDB" id="A0A0F9Q318"/>
<evidence type="ECO:0000313" key="2">
    <source>
        <dbReference type="EMBL" id="KKN07676.1"/>
    </source>
</evidence>
<name>A0A0F9Q318_9ZZZZ</name>
<dbReference type="EMBL" id="LAZR01004541">
    <property type="protein sequence ID" value="KKN07676.1"/>
    <property type="molecule type" value="Genomic_DNA"/>
</dbReference>
<proteinExistence type="predicted"/>
<reference evidence="2" key="1">
    <citation type="journal article" date="2015" name="Nature">
        <title>Complex archaea that bridge the gap between prokaryotes and eukaryotes.</title>
        <authorList>
            <person name="Spang A."/>
            <person name="Saw J.H."/>
            <person name="Jorgensen S.L."/>
            <person name="Zaremba-Niedzwiedzka K."/>
            <person name="Martijn J."/>
            <person name="Lind A.E."/>
            <person name="van Eijk R."/>
            <person name="Schleper C."/>
            <person name="Guy L."/>
            <person name="Ettema T.J."/>
        </authorList>
    </citation>
    <scope>NUCLEOTIDE SEQUENCE</scope>
</reference>